<dbReference type="EMBL" id="FRDL01000011">
    <property type="protein sequence ID" value="SHN75267.1"/>
    <property type="molecule type" value="Genomic_DNA"/>
</dbReference>
<reference evidence="1 2" key="1">
    <citation type="submission" date="2016-12" db="EMBL/GenBank/DDBJ databases">
        <authorList>
            <person name="Song W.-J."/>
            <person name="Kurnit D.M."/>
        </authorList>
    </citation>
    <scope>NUCLEOTIDE SEQUENCE [LARGE SCALE GENOMIC DNA]</scope>
    <source>
        <strain evidence="1 2">CGMCC 1.10808</strain>
    </source>
</reference>
<sequence length="352" mass="37576">MPAPAPLPAVAEAFARQAEACAALGSDFTARLCAALPEALPADAAFGARVLRWPGDPWKDALALRVCGALHALARSGAAPELTEAWPPRLRADPIAAAARAIRAHDARLLPWLDSPPQTNETARASALLGGALHLAAQLRMPLEILELGASAGLNMAFDLYRHELGEAGAWGDARAPVRLSCAWRGPPPPLDAPLEIAARAGVDLRPADPARPEDRERLLAYVWPDQAERLARAEAALDFAAAQPWRVEKGEAAAWLDARLNAPPAPGRARVVMHSIVWPYLPPDSRARIRAAMARAGARAAPDAPLAWLRMEPDDVPGSAALTLRVWPDGRSRVLGRADFHGRWVAWEGGA</sequence>
<dbReference type="PIRSF" id="PIRSF012608">
    <property type="entry name" value="UCP012608"/>
    <property type="match status" value="1"/>
</dbReference>
<proteinExistence type="predicted"/>
<dbReference type="Pfam" id="PF10094">
    <property type="entry name" value="DUF2332"/>
    <property type="match status" value="1"/>
</dbReference>
<organism evidence="1 2">
    <name type="scientific">Oceanicella actignis</name>
    <dbReference type="NCBI Taxonomy" id="1189325"/>
    <lineage>
        <taxon>Bacteria</taxon>
        <taxon>Pseudomonadati</taxon>
        <taxon>Pseudomonadota</taxon>
        <taxon>Alphaproteobacteria</taxon>
        <taxon>Rhodobacterales</taxon>
        <taxon>Paracoccaceae</taxon>
        <taxon>Oceanicella</taxon>
    </lineage>
</organism>
<dbReference type="InterPro" id="IPR011200">
    <property type="entry name" value="UCP012608"/>
</dbReference>
<gene>
    <name evidence="1" type="ORF">SAMN05216200_11115</name>
</gene>
<keyword evidence="2" id="KW-1185">Reference proteome</keyword>
<dbReference type="Proteomes" id="UP000184066">
    <property type="component" value="Unassembled WGS sequence"/>
</dbReference>
<dbReference type="RefSeq" id="WP_072748209.1">
    <property type="nucleotide sequence ID" value="NZ_FOHL01000010.1"/>
</dbReference>
<evidence type="ECO:0008006" key="3">
    <source>
        <dbReference type="Google" id="ProtNLM"/>
    </source>
</evidence>
<dbReference type="STRING" id="1189325.SAMN04488119_11015"/>
<evidence type="ECO:0000313" key="1">
    <source>
        <dbReference type="EMBL" id="SHN75267.1"/>
    </source>
</evidence>
<dbReference type="AlphaFoldDB" id="A0A1M7TX45"/>
<accession>A0A1M7TX45</accession>
<protein>
    <recommendedName>
        <fullName evidence="3">DUF2332 domain-containing protein</fullName>
    </recommendedName>
</protein>
<dbReference type="OrthoDB" id="7666987at2"/>
<evidence type="ECO:0000313" key="2">
    <source>
        <dbReference type="Proteomes" id="UP000184066"/>
    </source>
</evidence>
<name>A0A1M7TX45_9RHOB</name>